<keyword evidence="3" id="KW-1185">Reference proteome</keyword>
<sequence>MLSKEGGINELNIQGLGLLKGTAAGSSLATGQKGDLVCLFRHIAYNGNRTPSAASGRMENVLLRSSNLLGVGFGLPLSLIIRYPKLLPSAGAQERTSVFPLLKKGGVMNRDLPPAVFSSYHFTSIERSDLIGPHRAGRRGRKGWVVRKQQRGRARSPPLPLPHAYLFSRPRRDAELFFF</sequence>
<feature type="region of interest" description="Disordered" evidence="1">
    <location>
        <begin position="135"/>
        <end position="156"/>
    </location>
</feature>
<dbReference type="EMBL" id="JBBPBN010000740">
    <property type="protein sequence ID" value="KAK8482737.1"/>
    <property type="molecule type" value="Genomic_DNA"/>
</dbReference>
<evidence type="ECO:0000256" key="1">
    <source>
        <dbReference type="SAM" id="MobiDB-lite"/>
    </source>
</evidence>
<name>A0ABR1ZPY5_9ROSI</name>
<protein>
    <submittedName>
        <fullName evidence="2">Uncharacterized protein</fullName>
    </submittedName>
</protein>
<comment type="caution">
    <text evidence="2">The sequence shown here is derived from an EMBL/GenBank/DDBJ whole genome shotgun (WGS) entry which is preliminary data.</text>
</comment>
<gene>
    <name evidence="2" type="ORF">V6N11_055073</name>
</gene>
<organism evidence="2 3">
    <name type="scientific">Hibiscus sabdariffa</name>
    <name type="common">roselle</name>
    <dbReference type="NCBI Taxonomy" id="183260"/>
    <lineage>
        <taxon>Eukaryota</taxon>
        <taxon>Viridiplantae</taxon>
        <taxon>Streptophyta</taxon>
        <taxon>Embryophyta</taxon>
        <taxon>Tracheophyta</taxon>
        <taxon>Spermatophyta</taxon>
        <taxon>Magnoliopsida</taxon>
        <taxon>eudicotyledons</taxon>
        <taxon>Gunneridae</taxon>
        <taxon>Pentapetalae</taxon>
        <taxon>rosids</taxon>
        <taxon>malvids</taxon>
        <taxon>Malvales</taxon>
        <taxon>Malvaceae</taxon>
        <taxon>Malvoideae</taxon>
        <taxon>Hibiscus</taxon>
    </lineage>
</organism>
<dbReference type="Proteomes" id="UP001396334">
    <property type="component" value="Unassembled WGS sequence"/>
</dbReference>
<accession>A0ABR1ZPY5</accession>
<feature type="compositionally biased region" description="Basic residues" evidence="1">
    <location>
        <begin position="135"/>
        <end position="154"/>
    </location>
</feature>
<proteinExistence type="predicted"/>
<evidence type="ECO:0000313" key="2">
    <source>
        <dbReference type="EMBL" id="KAK8482737.1"/>
    </source>
</evidence>
<reference evidence="2 3" key="1">
    <citation type="journal article" date="2024" name="G3 (Bethesda)">
        <title>Genome assembly of Hibiscus sabdariffa L. provides insights into metabolisms of medicinal natural products.</title>
        <authorList>
            <person name="Kim T."/>
        </authorList>
    </citation>
    <scope>NUCLEOTIDE SEQUENCE [LARGE SCALE GENOMIC DNA]</scope>
    <source>
        <strain evidence="2">TK-2024</strain>
        <tissue evidence="2">Old leaves</tissue>
    </source>
</reference>
<evidence type="ECO:0000313" key="3">
    <source>
        <dbReference type="Proteomes" id="UP001396334"/>
    </source>
</evidence>